<sequence>MLKCSQKWVETQVEDLGKKATYIGDLEDEIAHLMKESEVMMSKMTLQAEGRVEDRKQLHNLKAKIKWVPNHILKNNGIIPDDTHSLINDLIAEDGVNPEYDVSKKDHDFTY</sequence>
<protein>
    <submittedName>
        <fullName evidence="1">Uncharacterized protein</fullName>
    </submittedName>
</protein>
<evidence type="ECO:0000313" key="1">
    <source>
        <dbReference type="EMBL" id="PBK86754.1"/>
    </source>
</evidence>
<gene>
    <name evidence="1" type="ORF">ARMGADRAFT_1086263</name>
</gene>
<dbReference type="OrthoDB" id="3064317at2759"/>
<dbReference type="EMBL" id="KZ293682">
    <property type="protein sequence ID" value="PBK86754.1"/>
    <property type="molecule type" value="Genomic_DNA"/>
</dbReference>
<evidence type="ECO:0000313" key="2">
    <source>
        <dbReference type="Proteomes" id="UP000217790"/>
    </source>
</evidence>
<keyword evidence="2" id="KW-1185">Reference proteome</keyword>
<accession>A0A2H3CZ39</accession>
<organism evidence="1 2">
    <name type="scientific">Armillaria gallica</name>
    <name type="common">Bulbous honey fungus</name>
    <name type="synonym">Armillaria bulbosa</name>
    <dbReference type="NCBI Taxonomy" id="47427"/>
    <lineage>
        <taxon>Eukaryota</taxon>
        <taxon>Fungi</taxon>
        <taxon>Dikarya</taxon>
        <taxon>Basidiomycota</taxon>
        <taxon>Agaricomycotina</taxon>
        <taxon>Agaricomycetes</taxon>
        <taxon>Agaricomycetidae</taxon>
        <taxon>Agaricales</taxon>
        <taxon>Marasmiineae</taxon>
        <taxon>Physalacriaceae</taxon>
        <taxon>Armillaria</taxon>
    </lineage>
</organism>
<reference evidence="2" key="1">
    <citation type="journal article" date="2017" name="Nat. Ecol. Evol.">
        <title>Genome expansion and lineage-specific genetic innovations in the forest pathogenic fungi Armillaria.</title>
        <authorList>
            <person name="Sipos G."/>
            <person name="Prasanna A.N."/>
            <person name="Walter M.C."/>
            <person name="O'Connor E."/>
            <person name="Balint B."/>
            <person name="Krizsan K."/>
            <person name="Kiss B."/>
            <person name="Hess J."/>
            <person name="Varga T."/>
            <person name="Slot J."/>
            <person name="Riley R."/>
            <person name="Boka B."/>
            <person name="Rigling D."/>
            <person name="Barry K."/>
            <person name="Lee J."/>
            <person name="Mihaltcheva S."/>
            <person name="LaButti K."/>
            <person name="Lipzen A."/>
            <person name="Waldron R."/>
            <person name="Moloney N.M."/>
            <person name="Sperisen C."/>
            <person name="Kredics L."/>
            <person name="Vagvoelgyi C."/>
            <person name="Patrignani A."/>
            <person name="Fitzpatrick D."/>
            <person name="Nagy I."/>
            <person name="Doyle S."/>
            <person name="Anderson J.B."/>
            <person name="Grigoriev I.V."/>
            <person name="Gueldener U."/>
            <person name="Muensterkoetter M."/>
            <person name="Nagy L.G."/>
        </authorList>
    </citation>
    <scope>NUCLEOTIDE SEQUENCE [LARGE SCALE GENOMIC DNA]</scope>
    <source>
        <strain evidence="2">Ar21-2</strain>
    </source>
</reference>
<name>A0A2H3CZ39_ARMGA</name>
<proteinExistence type="predicted"/>
<dbReference type="AlphaFoldDB" id="A0A2H3CZ39"/>
<dbReference type="InParanoid" id="A0A2H3CZ39"/>
<dbReference type="Proteomes" id="UP000217790">
    <property type="component" value="Unassembled WGS sequence"/>
</dbReference>